<evidence type="ECO:0000256" key="1">
    <source>
        <dbReference type="SAM" id="MobiDB-lite"/>
    </source>
</evidence>
<keyword evidence="3" id="KW-1185">Reference proteome</keyword>
<sequence>MGWDTERKRRKGDPGTWILKIKGKICSTTSLFPSRQRMWEVPHPCHTVPYTHSLTLGMNDLGWTRIFQQKSFPPEKADKAQPKSSGEGFYSIRAFSGNKARPGQVLRWALNPLPTQPWPPSSCGHSISQLMDEPGQQREAVPSATTL</sequence>
<feature type="region of interest" description="Disordered" evidence="1">
    <location>
        <begin position="117"/>
        <end position="147"/>
    </location>
</feature>
<dbReference type="AlphaFoldDB" id="A0A3L8RSK5"/>
<evidence type="ECO:0000313" key="2">
    <source>
        <dbReference type="EMBL" id="RLV83711.1"/>
    </source>
</evidence>
<evidence type="ECO:0000313" key="3">
    <source>
        <dbReference type="Proteomes" id="UP000276834"/>
    </source>
</evidence>
<organism evidence="2 3">
    <name type="scientific">Chloebia gouldiae</name>
    <name type="common">Gouldian finch</name>
    <name type="synonym">Erythrura gouldiae</name>
    <dbReference type="NCBI Taxonomy" id="44316"/>
    <lineage>
        <taxon>Eukaryota</taxon>
        <taxon>Metazoa</taxon>
        <taxon>Chordata</taxon>
        <taxon>Craniata</taxon>
        <taxon>Vertebrata</taxon>
        <taxon>Euteleostomi</taxon>
        <taxon>Archelosauria</taxon>
        <taxon>Archosauria</taxon>
        <taxon>Dinosauria</taxon>
        <taxon>Saurischia</taxon>
        <taxon>Theropoda</taxon>
        <taxon>Coelurosauria</taxon>
        <taxon>Aves</taxon>
        <taxon>Neognathae</taxon>
        <taxon>Neoaves</taxon>
        <taxon>Telluraves</taxon>
        <taxon>Australaves</taxon>
        <taxon>Passeriformes</taxon>
        <taxon>Passeroidea</taxon>
        <taxon>Passeridae</taxon>
        <taxon>Chloebia</taxon>
    </lineage>
</organism>
<dbReference type="Proteomes" id="UP000276834">
    <property type="component" value="Unassembled WGS sequence"/>
</dbReference>
<comment type="caution">
    <text evidence="2">The sequence shown here is derived from an EMBL/GenBank/DDBJ whole genome shotgun (WGS) entry which is preliminary data.</text>
</comment>
<name>A0A3L8RSK5_CHLGU</name>
<dbReference type="EMBL" id="QUSF01000299">
    <property type="protein sequence ID" value="RLV83711.1"/>
    <property type="molecule type" value="Genomic_DNA"/>
</dbReference>
<reference evidence="2 3" key="1">
    <citation type="journal article" date="2018" name="Proc. R. Soc. B">
        <title>A non-coding region near Follistatin controls head colour polymorphism in the Gouldian finch.</title>
        <authorList>
            <person name="Toomey M.B."/>
            <person name="Marques C.I."/>
            <person name="Andrade P."/>
            <person name="Araujo P.M."/>
            <person name="Sabatino S."/>
            <person name="Gazda M.A."/>
            <person name="Afonso S."/>
            <person name="Lopes R.J."/>
            <person name="Corbo J.C."/>
            <person name="Carneiro M."/>
        </authorList>
    </citation>
    <scope>NUCLEOTIDE SEQUENCE [LARGE SCALE GENOMIC DNA]</scope>
    <source>
        <strain evidence="2">Red01</strain>
        <tissue evidence="2">Muscle</tissue>
    </source>
</reference>
<accession>A0A3L8RSK5</accession>
<protein>
    <submittedName>
        <fullName evidence="2">Uncharacterized protein</fullName>
    </submittedName>
</protein>
<gene>
    <name evidence="2" type="ORF">DV515_00016386</name>
</gene>
<proteinExistence type="predicted"/>